<comment type="caution">
    <text evidence="4">The sequence shown here is derived from an EMBL/GenBank/DDBJ whole genome shotgun (WGS) entry which is preliminary data.</text>
</comment>
<dbReference type="InterPro" id="IPR025543">
    <property type="entry name" value="Dodecin-like"/>
</dbReference>
<dbReference type="Gene3D" id="3.30.1660.10">
    <property type="entry name" value="Flavin-binding protein dodecin"/>
    <property type="match status" value="1"/>
</dbReference>
<gene>
    <name evidence="4" type="ORF">HA51_01520</name>
</gene>
<organism evidence="4 5">
    <name type="scientific">Pantoea rwandensis</name>
    <dbReference type="NCBI Taxonomy" id="1076550"/>
    <lineage>
        <taxon>Bacteria</taxon>
        <taxon>Pseudomonadati</taxon>
        <taxon>Pseudomonadota</taxon>
        <taxon>Gammaproteobacteria</taxon>
        <taxon>Enterobacterales</taxon>
        <taxon>Erwiniaceae</taxon>
        <taxon>Pantoea</taxon>
    </lineage>
</organism>
<accession>A0A1X1D549</accession>
<dbReference type="EMBL" id="MLFR01000001">
    <property type="protein sequence ID" value="ORM71774.1"/>
    <property type="molecule type" value="Genomic_DNA"/>
</dbReference>
<feature type="chain" id="PRO_5013072270" evidence="2">
    <location>
        <begin position="23"/>
        <end position="84"/>
    </location>
</feature>
<dbReference type="Proteomes" id="UP000193558">
    <property type="component" value="Unassembled WGS sequence"/>
</dbReference>
<evidence type="ECO:0000313" key="4">
    <source>
        <dbReference type="EMBL" id="ORM71774.1"/>
    </source>
</evidence>
<reference evidence="4 5" key="1">
    <citation type="journal article" date="2017" name="Antonie Van Leeuwenhoek">
        <title>Phylogenomic resolution of the bacterial genus Pantoea and its relationship with Erwinia and Tatumella.</title>
        <authorList>
            <person name="Palmer M."/>
            <person name="Steenkamp E.T."/>
            <person name="Coetzee M.P."/>
            <person name="Chan W.Y."/>
            <person name="van Zyl E."/>
            <person name="De Maayer P."/>
            <person name="Coutinho T.A."/>
            <person name="Blom J."/>
            <person name="Smits T.H."/>
            <person name="Duffy B."/>
            <person name="Venter S.N."/>
        </authorList>
    </citation>
    <scope>NUCLEOTIDE SEQUENCE [LARGE SCALE GENOMIC DNA]</scope>
    <source>
        <strain evidence="4 5">LMG 26275</strain>
    </source>
</reference>
<dbReference type="RefSeq" id="WP_084931481.1">
    <property type="nucleotide sequence ID" value="NZ_MLFR01000001.1"/>
</dbReference>
<feature type="domain" description="YdgH/BhsA/McbA-like" evidence="3">
    <location>
        <begin position="33"/>
        <end position="84"/>
    </location>
</feature>
<dbReference type="Pfam" id="PF07338">
    <property type="entry name" value="YdgH_BhsA-like"/>
    <property type="match status" value="1"/>
</dbReference>
<dbReference type="InterPro" id="IPR010854">
    <property type="entry name" value="YdgH/BhsA/McbA-like_dom"/>
</dbReference>
<evidence type="ECO:0000313" key="5">
    <source>
        <dbReference type="Proteomes" id="UP000193558"/>
    </source>
</evidence>
<dbReference type="InterPro" id="IPR036275">
    <property type="entry name" value="YdgH-like_sf"/>
</dbReference>
<evidence type="ECO:0000256" key="2">
    <source>
        <dbReference type="SAM" id="SignalP"/>
    </source>
</evidence>
<evidence type="ECO:0000259" key="3">
    <source>
        <dbReference type="Pfam" id="PF07338"/>
    </source>
</evidence>
<keyword evidence="1 2" id="KW-0732">Signal</keyword>
<evidence type="ECO:0000256" key="1">
    <source>
        <dbReference type="ARBA" id="ARBA00022729"/>
    </source>
</evidence>
<feature type="signal peptide" evidence="2">
    <location>
        <begin position="1"/>
        <end position="22"/>
    </location>
</feature>
<protein>
    <submittedName>
        <fullName evidence="4">Multiple stress resistance protein BhsA</fullName>
    </submittedName>
</protein>
<sequence>MKKFAASIIVLSGFFAINSAFAVDVIHDTTGKQKMGVVSASGAYSLDSLTDKLSAEAKAEGATSIKIVAAGGENKMYGVAEIYK</sequence>
<proteinExistence type="predicted"/>
<dbReference type="AlphaFoldDB" id="A0A1X1D549"/>
<dbReference type="OrthoDB" id="6638089at2"/>
<dbReference type="SUPFAM" id="SSF159871">
    <property type="entry name" value="YdgH-like"/>
    <property type="match status" value="1"/>
</dbReference>
<name>A0A1X1D549_9GAMM</name>